<evidence type="ECO:0000256" key="2">
    <source>
        <dbReference type="ARBA" id="ARBA00011748"/>
    </source>
</evidence>
<dbReference type="SUPFAM" id="SSF74650">
    <property type="entry name" value="Galactose mutarotase-like"/>
    <property type="match status" value="1"/>
</dbReference>
<evidence type="ECO:0000256" key="8">
    <source>
        <dbReference type="ARBA" id="ARBA00093232"/>
    </source>
</evidence>
<dbReference type="AlphaFoldDB" id="A0A834VCQ0"/>
<evidence type="ECO:0000313" key="12">
    <source>
        <dbReference type="EMBL" id="KAF7491971.1"/>
    </source>
</evidence>
<reference evidence="14" key="1">
    <citation type="journal article" date="2020" name="PLoS Negl. Trop. Dis.">
        <title>High-quality nuclear genome for Sarcoptes scabiei-A critical resource for a neglected parasite.</title>
        <authorList>
            <person name="Korhonen P.K."/>
            <person name="Gasser R.B."/>
            <person name="Ma G."/>
            <person name="Wang T."/>
            <person name="Stroehlein A.J."/>
            <person name="Young N.D."/>
            <person name="Ang C.S."/>
            <person name="Fernando D.D."/>
            <person name="Lu H.C."/>
            <person name="Taylor S."/>
            <person name="Reynolds S.L."/>
            <person name="Mofiz E."/>
            <person name="Najaraj S.H."/>
            <person name="Gowda H."/>
            <person name="Madugundu A."/>
            <person name="Renuse S."/>
            <person name="Holt D."/>
            <person name="Pandey A."/>
            <person name="Papenfuss A.T."/>
            <person name="Fischer K."/>
        </authorList>
    </citation>
    <scope>NUCLEOTIDE SEQUENCE [LARGE SCALE GENOMIC DNA]</scope>
</reference>
<dbReference type="Pfam" id="PF01074">
    <property type="entry name" value="Glyco_hydro_38N"/>
    <property type="match status" value="1"/>
</dbReference>
<keyword evidence="4 9" id="KW-0378">Hydrolase</keyword>
<dbReference type="GO" id="GO:0006013">
    <property type="term" value="P:mannose metabolic process"/>
    <property type="evidence" value="ECO:0007669"/>
    <property type="project" value="InterPro"/>
</dbReference>
<evidence type="ECO:0000256" key="7">
    <source>
        <dbReference type="ARBA" id="ARBA00059516"/>
    </source>
</evidence>
<dbReference type="InterPro" id="IPR027291">
    <property type="entry name" value="Glyco_hydro_38_N_sf"/>
</dbReference>
<feature type="transmembrane region" description="Helical" evidence="10">
    <location>
        <begin position="33"/>
        <end position="53"/>
    </location>
</feature>
<dbReference type="InterPro" id="IPR011013">
    <property type="entry name" value="Gal_mutarotase_sf_dom"/>
</dbReference>
<evidence type="ECO:0000259" key="11">
    <source>
        <dbReference type="SMART" id="SM00872"/>
    </source>
</evidence>
<evidence type="ECO:0000256" key="4">
    <source>
        <dbReference type="ARBA" id="ARBA00022801"/>
    </source>
</evidence>
<accession>A0A834VCQ0</accession>
<proteinExistence type="inferred from homology"/>
<reference evidence="12" key="2">
    <citation type="submission" date="2020-01" db="EMBL/GenBank/DDBJ databases">
        <authorList>
            <person name="Korhonen P.K.K."/>
            <person name="Guangxu M.G."/>
            <person name="Wang T.W."/>
            <person name="Stroehlein A.J.S."/>
            <person name="Young N.D."/>
            <person name="Ang C.-S.A."/>
            <person name="Fernando D.W.F."/>
            <person name="Lu H.L."/>
            <person name="Taylor S.T."/>
            <person name="Ehtesham M.E.M."/>
            <person name="Najaraj S.H.N."/>
            <person name="Harsha G.H.G."/>
            <person name="Madugundu A.M."/>
            <person name="Renuse S.R."/>
            <person name="Holt D.H."/>
            <person name="Pandey A.P."/>
            <person name="Papenfuss A.P."/>
            <person name="Gasser R.B.G."/>
            <person name="Fischer K.F."/>
        </authorList>
    </citation>
    <scope>NUCLEOTIDE SEQUENCE</scope>
    <source>
        <strain evidence="12">SSS_KF_BRIS2020</strain>
    </source>
</reference>
<dbReference type="GO" id="GO:0046872">
    <property type="term" value="F:metal ion binding"/>
    <property type="evidence" value="ECO:0007669"/>
    <property type="project" value="UniProtKB-KW"/>
</dbReference>
<comment type="cofactor">
    <cofactor evidence="9">
        <name>Zn(2+)</name>
        <dbReference type="ChEBI" id="CHEBI:29105"/>
    </cofactor>
    <text evidence="9">Binds 1 zinc ion per subunit.</text>
</comment>
<dbReference type="Gene3D" id="2.60.40.1180">
    <property type="entry name" value="Golgi alpha-mannosidase II"/>
    <property type="match status" value="1"/>
</dbReference>
<dbReference type="OrthoDB" id="10261055at2759"/>
<dbReference type="GO" id="GO:0004572">
    <property type="term" value="F:mannosyl-oligosaccharide 1,3-1,6-alpha-mannosidase activity"/>
    <property type="evidence" value="ECO:0007669"/>
    <property type="project" value="UniProtKB-EC"/>
</dbReference>
<dbReference type="InterPro" id="IPR013780">
    <property type="entry name" value="Glyco_hydro_b"/>
</dbReference>
<evidence type="ECO:0000256" key="3">
    <source>
        <dbReference type="ARBA" id="ARBA00022723"/>
    </source>
</evidence>
<dbReference type="Proteomes" id="UP000070412">
    <property type="component" value="Unassembled WGS sequence"/>
</dbReference>
<dbReference type="FunFam" id="1.20.1270.50:FF:000001">
    <property type="entry name" value="Alpha-mannosidase"/>
    <property type="match status" value="1"/>
</dbReference>
<comment type="similarity">
    <text evidence="1 9">Belongs to the glycosyl hydrolase 38 family.</text>
</comment>
<evidence type="ECO:0000256" key="5">
    <source>
        <dbReference type="ARBA" id="ARBA00022833"/>
    </source>
</evidence>
<dbReference type="EC" id="3.2.1.-" evidence="9"/>
<dbReference type="InterPro" id="IPR011682">
    <property type="entry name" value="Glyco_hydro_38_C"/>
</dbReference>
<dbReference type="GO" id="GO:0030246">
    <property type="term" value="F:carbohydrate binding"/>
    <property type="evidence" value="ECO:0007669"/>
    <property type="project" value="InterPro"/>
</dbReference>
<keyword evidence="10" id="KW-1133">Transmembrane helix</keyword>
<keyword evidence="14" id="KW-1185">Reference proteome</keyword>
<comment type="function">
    <text evidence="7">Catalyzes the first committed step in the biosynthesis of complex N-glycans. It controls conversion of high mannose to complex N-glycans; the final hydrolytic step in the N-glycan maturation pathway.</text>
</comment>
<dbReference type="Gene3D" id="3.20.110.10">
    <property type="entry name" value="Glycoside hydrolase 38, N terminal domain"/>
    <property type="match status" value="1"/>
</dbReference>
<reference evidence="13" key="3">
    <citation type="submission" date="2022-06" db="UniProtKB">
        <authorList>
            <consortium name="EnsemblMetazoa"/>
        </authorList>
    </citation>
    <scope>IDENTIFICATION</scope>
</reference>
<dbReference type="Gene3D" id="2.70.98.30">
    <property type="entry name" value="Golgi alpha-mannosidase II, domain 4"/>
    <property type="match status" value="1"/>
</dbReference>
<sequence>MRLSWPSYPRYHLIYVKRRFTLKKMAKNSPKMIFLYLFLPAVSIIFVYSFIFVKFSTIVQPHTKYKNYFFVFTSSSSSSIINQTVLESGEKHFDDLNNNLEDDRFDLQQQQQQQSPTIRLIPKSFLASFSTLNSSNSIETTDLLEQLSTSASINDTEIWSELLERRFLETPPNNKKYPLKVILMAHSHNDPGWLNTYDQYYYHYTHYILDNIVKNLQKFPQMKFVWAEMSFLSRWWKSIRSETIKKNFKKLLKERRLELTTGGWVMSDEGAAHYYDMIDQLIEGHQFIRTNFDREDYPKNSWSIDPFGHSSTYAYLLQKSGLSNAYIQRTHYIWKRYFSEQKSLEFFWHQQFDQTLHSSLFLHMSPLHLYSFKYACGPNYNVCLEFDFRKVYGENSESRAIVLNKTNIVAKTERILEQYARLGSLFPHNVALVLLGDDFRYNFDIEWEQQYQNYMFLIEHINSNKYLYNNTEISFGTLDDYFVAINERVPLENDNYPHLKGDFIPYADSYGSPMASYWTGYFTTRPLFKLIDRELQHWLRSTEILFTLIRAYAFQTLKSPQLNTILNLEYSTLTDARQNLALFQHHDGITCTSKDYVMEDYATRMFSSIEKMKNLFTKLVQYSLLTVENGKNFKSFKQSIHVNAIKSNWRSMTEQKILHIQNDSHRKHRARLLVFNSNLQYRIEPIKFFTNNPFIEVKESKTNRVLAIQINPVFEQSNYTSSMSSYEITFIDQLPPLTLKNYLIRNKDENFIPKKVSIFTNEIFRNQTKFVGNQNVSISKSLDPQRSFSLENHLMRIIFNKNGFIEKVHSKIANKTKKLRMSFVSYRSQPKQSGAYLMKFTEPILETQMPNLNNPKIKLIEGSLTSIAKIEFRDIGYSVQLYSSEQSTSNKNHNPLIENIHCGIELKVWINLKSKLELENREIVVRFESDIQNESNETGSRAFYVDSNGFQMLRRLFIDSNGIEGNYYPMTTAMFIEDDHSRLNVIASHAHGVTSPSIGAIEIMLDRRIVYDDKRGLNEGIMNNLPVESKFWLVMEQSAIGSPELVQNVLSDITDSLLLILNYPSITMHSYDVDGIEKNGKQSGEKDPTKSLDYRDRNLISTETISSMCKYFLLNFRTLPIYNNYTAPSSSSLIILHHRAKHPLMMSNNRDYDDHSRCSTQTIMVRKSGLNSTKRIHWDDDILINSIQSTSLTGLNLDEKSRSNRTMIINSLDAIDVELFQIESFNLTFVSD</sequence>
<keyword evidence="10" id="KW-0812">Transmembrane</keyword>
<dbReference type="Gene3D" id="1.20.1270.50">
    <property type="entry name" value="Glycoside hydrolase family 38, central domain"/>
    <property type="match status" value="1"/>
</dbReference>
<name>A0A834VCQ0_SARSC</name>
<evidence type="ECO:0000313" key="14">
    <source>
        <dbReference type="Proteomes" id="UP000070412"/>
    </source>
</evidence>
<dbReference type="InterPro" id="IPR028995">
    <property type="entry name" value="Glyco_hydro_57/38_cen_sf"/>
</dbReference>
<comment type="catalytic activity">
    <reaction evidence="8">
        <text>N(4)-{beta-D-GlcNAc-(1-&gt;2)-alpha-D-Man-(1-&gt;3)-[alpha-D-Man-(1-&gt;3)-[alpha-D-Man-(1-&gt;6)]-alpha-D-Man-(1-&gt;6)]-beta-D-Man-(1-&gt;4)-beta-D-GlcNAc-(1-&gt;4)-beta-D-GlcNAc}-L-asparaginyl-[protein] + 2 H2O = 2 alpha-D-mannopyranose + an N(4)-{beta-D-GlcNAc-(1-&gt;2)-alpha-D-Man-(1-&gt;3)-[alpha-D-Man-(1-&gt;6)]-beta-D-Man-(1-&gt;4)-beta-D-GlcNAc-(1-&gt;4)-beta-D-GlcNAc}-L-asparaginyl-[protein]</text>
        <dbReference type="Rhea" id="RHEA:56052"/>
        <dbReference type="Rhea" id="RHEA-COMP:14368"/>
        <dbReference type="Rhea" id="RHEA-COMP:14369"/>
        <dbReference type="ChEBI" id="CHEBI:15377"/>
        <dbReference type="ChEBI" id="CHEBI:28729"/>
        <dbReference type="ChEBI" id="CHEBI:60615"/>
        <dbReference type="ChEBI" id="CHEBI:60625"/>
        <dbReference type="EC" id="3.2.1.114"/>
    </reaction>
</comment>
<dbReference type="GO" id="GO:0006491">
    <property type="term" value="P:N-glycan processing"/>
    <property type="evidence" value="ECO:0007669"/>
    <property type="project" value="TreeGrafter"/>
</dbReference>
<evidence type="ECO:0000256" key="6">
    <source>
        <dbReference type="ARBA" id="ARBA00023295"/>
    </source>
</evidence>
<feature type="domain" description="Glycoside hydrolase family 38 central" evidence="11">
    <location>
        <begin position="516"/>
        <end position="605"/>
    </location>
</feature>
<dbReference type="Pfam" id="PF07748">
    <property type="entry name" value="Glyco_hydro_38C"/>
    <property type="match status" value="1"/>
</dbReference>
<dbReference type="InterPro" id="IPR050843">
    <property type="entry name" value="Glycosyl_Hydrlase_38"/>
</dbReference>
<dbReference type="SUPFAM" id="SSF88688">
    <property type="entry name" value="Families 57/38 glycoside transferase middle domain"/>
    <property type="match status" value="1"/>
</dbReference>
<protein>
    <recommendedName>
        <fullName evidence="9">Alpha-mannosidase</fullName>
        <ecNumber evidence="9">3.2.1.-</ecNumber>
    </recommendedName>
</protein>
<dbReference type="GO" id="GO:0000139">
    <property type="term" value="C:Golgi membrane"/>
    <property type="evidence" value="ECO:0007669"/>
    <property type="project" value="TreeGrafter"/>
</dbReference>
<dbReference type="SUPFAM" id="SSF88713">
    <property type="entry name" value="Glycoside hydrolase/deacetylase"/>
    <property type="match status" value="1"/>
</dbReference>
<dbReference type="EMBL" id="WVUK01000058">
    <property type="protein sequence ID" value="KAF7491971.1"/>
    <property type="molecule type" value="Genomic_DNA"/>
</dbReference>
<dbReference type="InterPro" id="IPR011330">
    <property type="entry name" value="Glyco_hydro/deAcase_b/a-brl"/>
</dbReference>
<organism evidence="12">
    <name type="scientific">Sarcoptes scabiei</name>
    <name type="common">Itch mite</name>
    <name type="synonym">Acarus scabiei</name>
    <dbReference type="NCBI Taxonomy" id="52283"/>
    <lineage>
        <taxon>Eukaryota</taxon>
        <taxon>Metazoa</taxon>
        <taxon>Ecdysozoa</taxon>
        <taxon>Arthropoda</taxon>
        <taxon>Chelicerata</taxon>
        <taxon>Arachnida</taxon>
        <taxon>Acari</taxon>
        <taxon>Acariformes</taxon>
        <taxon>Sarcoptiformes</taxon>
        <taxon>Astigmata</taxon>
        <taxon>Psoroptidia</taxon>
        <taxon>Sarcoptoidea</taxon>
        <taxon>Sarcoptidae</taxon>
        <taxon>Sarcoptinae</taxon>
        <taxon>Sarcoptes</taxon>
    </lineage>
</organism>
<evidence type="ECO:0000256" key="10">
    <source>
        <dbReference type="SAM" id="Phobius"/>
    </source>
</evidence>
<dbReference type="InterPro" id="IPR000602">
    <property type="entry name" value="Glyco_hydro_38_N"/>
</dbReference>
<dbReference type="PANTHER" id="PTHR11607">
    <property type="entry name" value="ALPHA-MANNOSIDASE"/>
    <property type="match status" value="1"/>
</dbReference>
<gene>
    <name evidence="12" type="ORF">SSS_4846</name>
</gene>
<dbReference type="PANTHER" id="PTHR11607:SF70">
    <property type="entry name" value="ALPHA-MANNOSIDASE"/>
    <property type="match status" value="1"/>
</dbReference>
<evidence type="ECO:0000256" key="1">
    <source>
        <dbReference type="ARBA" id="ARBA00009792"/>
    </source>
</evidence>
<keyword evidence="10" id="KW-0472">Membrane</keyword>
<keyword evidence="6 9" id="KW-0326">Glycosidase</keyword>
<evidence type="ECO:0000256" key="9">
    <source>
        <dbReference type="RuleBase" id="RU361199"/>
    </source>
</evidence>
<dbReference type="InterPro" id="IPR037094">
    <property type="entry name" value="Glyco_hydro_38_cen_sf"/>
</dbReference>
<dbReference type="SMART" id="SM00872">
    <property type="entry name" value="Alpha-mann_mid"/>
    <property type="match status" value="1"/>
</dbReference>
<keyword evidence="3 9" id="KW-0479">Metal-binding</keyword>
<keyword evidence="5 9" id="KW-0862">Zinc</keyword>
<dbReference type="Pfam" id="PF09261">
    <property type="entry name" value="Alpha-mann_mid"/>
    <property type="match status" value="1"/>
</dbReference>
<evidence type="ECO:0000313" key="13">
    <source>
        <dbReference type="EnsemblMetazoa" id="KAF7491971.1"/>
    </source>
</evidence>
<dbReference type="EnsemblMetazoa" id="SSS_4846s_mrna">
    <property type="protein sequence ID" value="KAF7491971.1"/>
    <property type="gene ID" value="SSS_4846"/>
</dbReference>
<dbReference type="InterPro" id="IPR015341">
    <property type="entry name" value="Glyco_hydro_38_cen"/>
</dbReference>
<comment type="subunit">
    <text evidence="2">Homodimer; disulfide-linked.</text>
</comment>